<dbReference type="Proteomes" id="UP001217178">
    <property type="component" value="Unassembled WGS sequence"/>
</dbReference>
<name>A0ABT5LI21_9GAMM</name>
<dbReference type="EMBL" id="JAQRFI010000044">
    <property type="protein sequence ID" value="MDC9590762.1"/>
    <property type="molecule type" value="Genomic_DNA"/>
</dbReference>
<evidence type="ECO:0000256" key="1">
    <source>
        <dbReference type="SAM" id="MobiDB-lite"/>
    </source>
</evidence>
<keyword evidence="3" id="KW-1185">Reference proteome</keyword>
<protein>
    <submittedName>
        <fullName evidence="2">Uncharacterized protein</fullName>
    </submittedName>
</protein>
<feature type="compositionally biased region" description="Polar residues" evidence="1">
    <location>
        <begin position="16"/>
        <end position="33"/>
    </location>
</feature>
<reference evidence="2 3" key="1">
    <citation type="submission" date="2023-02" db="EMBL/GenBank/DDBJ databases">
        <title>Entomopathogenic bacteria.</title>
        <authorList>
            <person name="Machado R.A."/>
        </authorList>
    </citation>
    <scope>NUCLEOTIDE SEQUENCE [LARGE SCALE GENOMIC DNA]</scope>
    <source>
        <strain evidence="2 3">XENO-10</strain>
    </source>
</reference>
<sequence>MAGKTILEGTEEKISENATQKTVTKGAESSTTKAAKAGTEKSATKAAKAGTEKSATKAVGKLAGKTALKAVPIVGTVLSAGFDAYDGFTDTDAQQETFGLKEGQDATTRQKTEYALANIADMGGLVSGTAGLLADGAKWLGMDNTAEALTFDTGDIAKALDNKVTSALNLFSSDSQNKDEQQIKQSESENVELIKAVTEGTNKTTQAINSLANLGTKMGEDGKVVPTDGVFPTAPTQNNFGDNLNIGGKNASNRNFRNNNFGNLVYVGQKGARLEDANAKGDRTFAKFDTPEEGMRALANQITSYANGTSKAVGYQKLNTVESIITKYAPKSENNTEAYIANLSKALGVNADQQLDLSNPEVMTKMIRAISTIEGGNPQVTDEFIKNAIGNRDESINSWVGRFSPETLAHVNKSHADQGIKAISSDDQFSSPIIAGTTVKAKQSITSTIPAASLMYTVPESKTKHKEIQDAKEVKESDDKKTGFWESIQNARNTVDEKFTSALESNNVAGIRLNRPDSSLTLPANVSEASLPAGLQTAMLSADQIAQANRARRIKNRVHNPLVQTQGYRENISVSAIKSTNVRNDKKIADSTNENGMPVIPASDVNKILPANYQPQYIDQQSAGGFSQTLADIVLPSMADTAKSMTQGFSSSGMLDDMLGKFGLDNDQARAFSPLTGFMTQKIDSHVSGIVDTVANTIRQPVTMTMPSRLPTVTDLAGSGVKTPVTRDKSSSTIDSAMLIQLQKISASIDKLIGVQKEVNGKGKDPNTTTNSAQPAPRNDIPLGAAGDALTEMLRDRNNQG</sequence>
<evidence type="ECO:0000313" key="3">
    <source>
        <dbReference type="Proteomes" id="UP001217178"/>
    </source>
</evidence>
<organism evidence="2 3">
    <name type="scientific">Xenorhabdus yunnanensis</name>
    <dbReference type="NCBI Taxonomy" id="3025878"/>
    <lineage>
        <taxon>Bacteria</taxon>
        <taxon>Pseudomonadati</taxon>
        <taxon>Pseudomonadota</taxon>
        <taxon>Gammaproteobacteria</taxon>
        <taxon>Enterobacterales</taxon>
        <taxon>Morganellaceae</taxon>
        <taxon>Xenorhabdus</taxon>
    </lineage>
</organism>
<comment type="caution">
    <text evidence="2">The sequence shown here is derived from an EMBL/GenBank/DDBJ whole genome shotgun (WGS) entry which is preliminary data.</text>
</comment>
<dbReference type="RefSeq" id="WP_273556036.1">
    <property type="nucleotide sequence ID" value="NZ_JAQRFI010000044.1"/>
</dbReference>
<feature type="region of interest" description="Disordered" evidence="1">
    <location>
        <begin position="758"/>
        <end position="784"/>
    </location>
</feature>
<feature type="region of interest" description="Disordered" evidence="1">
    <location>
        <begin position="1"/>
        <end position="50"/>
    </location>
</feature>
<proteinExistence type="predicted"/>
<gene>
    <name evidence="2" type="ORF">PSI23_16080</name>
</gene>
<evidence type="ECO:0000313" key="2">
    <source>
        <dbReference type="EMBL" id="MDC9590762.1"/>
    </source>
</evidence>
<accession>A0ABT5LI21</accession>